<dbReference type="Proteomes" id="UP000287823">
    <property type="component" value="Unassembled WGS sequence"/>
</dbReference>
<protein>
    <submittedName>
        <fullName evidence="3">Uncharacterized protein</fullName>
    </submittedName>
</protein>
<evidence type="ECO:0000256" key="2">
    <source>
        <dbReference type="SAM" id="SignalP"/>
    </source>
</evidence>
<accession>A0A432WFL9</accession>
<evidence type="ECO:0000313" key="4">
    <source>
        <dbReference type="Proteomes" id="UP000287823"/>
    </source>
</evidence>
<sequence length="347" mass="40215">MRSWRPAYLPFIAFALMLSQSGCAQSQDEPEQVTQTTSSSQSADEESNQQTSSPDDDDMMLDSVQRGVQASVDATARWFDGFFGDSRTFDDSDYDSQGRVSLAPQWTEYEGWRVRSSLRVRVNLPIAENRFSAFIGRVDTDDYVVGEDAERRASVLRNINGDSEWLVGLGFNPSQGEENRFNVSAGIRGGINADPYTEARYLYQKRITNNAQFRTRSAAFWRDSDGFGFAQRVDYEHTWGPEWLLRLANEATYAERVEGIRLRNSAAIYHLYDEEKAVAFEITYAGETKAEVQHKDISTRFIHRQSWLRDWFYVEKWVGMHWPKELPEEERERAWMLGIEFELWYGR</sequence>
<name>A0A432WFL9_9GAMM</name>
<gene>
    <name evidence="3" type="ORF">CWE14_10535</name>
</gene>
<keyword evidence="4" id="KW-1185">Reference proteome</keyword>
<dbReference type="RefSeq" id="WP_126799331.1">
    <property type="nucleotide sequence ID" value="NZ_PIPO01000004.1"/>
</dbReference>
<keyword evidence="2" id="KW-0732">Signal</keyword>
<feature type="chain" id="PRO_5019414996" evidence="2">
    <location>
        <begin position="25"/>
        <end position="347"/>
    </location>
</feature>
<organism evidence="3 4">
    <name type="scientific">Aliidiomarina soli</name>
    <dbReference type="NCBI Taxonomy" id="1928574"/>
    <lineage>
        <taxon>Bacteria</taxon>
        <taxon>Pseudomonadati</taxon>
        <taxon>Pseudomonadota</taxon>
        <taxon>Gammaproteobacteria</taxon>
        <taxon>Alteromonadales</taxon>
        <taxon>Idiomarinaceae</taxon>
        <taxon>Aliidiomarina</taxon>
    </lineage>
</organism>
<reference evidence="3 4" key="1">
    <citation type="journal article" date="2011" name="Front. Microbiol.">
        <title>Genomic signatures of strain selection and enhancement in Bacillus atrophaeus var. globigii, a historical biowarfare simulant.</title>
        <authorList>
            <person name="Gibbons H.S."/>
            <person name="Broomall S.M."/>
            <person name="McNew L.A."/>
            <person name="Daligault H."/>
            <person name="Chapman C."/>
            <person name="Bruce D."/>
            <person name="Karavis M."/>
            <person name="Krepps M."/>
            <person name="McGregor P.A."/>
            <person name="Hong C."/>
            <person name="Park K.H."/>
            <person name="Akmal A."/>
            <person name="Feldman A."/>
            <person name="Lin J.S."/>
            <person name="Chang W.E."/>
            <person name="Higgs B.W."/>
            <person name="Demirev P."/>
            <person name="Lindquist J."/>
            <person name="Liem A."/>
            <person name="Fochler E."/>
            <person name="Read T.D."/>
            <person name="Tapia R."/>
            <person name="Johnson S."/>
            <person name="Bishop-Lilly K.A."/>
            <person name="Detter C."/>
            <person name="Han C."/>
            <person name="Sozhamannan S."/>
            <person name="Rosenzweig C.N."/>
            <person name="Skowronski E.W."/>
        </authorList>
    </citation>
    <scope>NUCLEOTIDE SEQUENCE [LARGE SCALE GENOMIC DNA]</scope>
    <source>
        <strain evidence="3 4">Y4G10-17</strain>
    </source>
</reference>
<evidence type="ECO:0000256" key="1">
    <source>
        <dbReference type="SAM" id="MobiDB-lite"/>
    </source>
</evidence>
<comment type="caution">
    <text evidence="3">The sequence shown here is derived from an EMBL/GenBank/DDBJ whole genome shotgun (WGS) entry which is preliminary data.</text>
</comment>
<feature type="compositionally biased region" description="Low complexity" evidence="1">
    <location>
        <begin position="32"/>
        <end position="42"/>
    </location>
</feature>
<dbReference type="EMBL" id="PIPO01000004">
    <property type="protein sequence ID" value="RUO32568.1"/>
    <property type="molecule type" value="Genomic_DNA"/>
</dbReference>
<dbReference type="AlphaFoldDB" id="A0A432WFL9"/>
<proteinExistence type="predicted"/>
<evidence type="ECO:0000313" key="3">
    <source>
        <dbReference type="EMBL" id="RUO32568.1"/>
    </source>
</evidence>
<feature type="region of interest" description="Disordered" evidence="1">
    <location>
        <begin position="25"/>
        <end position="60"/>
    </location>
</feature>
<feature type="signal peptide" evidence="2">
    <location>
        <begin position="1"/>
        <end position="24"/>
    </location>
</feature>